<sequence>MRVLILTTRPKLSARTVRSWRSELGVAKGDLRLVAMPASFAGRPMPAASVILLPRSRRWGALPWSAAVTSGREAHILGGRRIPRALEARIGRAFDDWRSRKPRELDPDLVSARFAAQCATLPQIARQFSRADIVIALDPGACRAAWQMAQQAETPQVLFGLAAGSQAVAEARQRGGLGQ</sequence>
<dbReference type="EMBL" id="BAAALG010000006">
    <property type="protein sequence ID" value="GAA1099296.1"/>
    <property type="molecule type" value="Genomic_DNA"/>
</dbReference>
<evidence type="ECO:0000313" key="1">
    <source>
        <dbReference type="EMBL" id="GAA1099296.1"/>
    </source>
</evidence>
<organism evidence="1 2">
    <name type="scientific">Nocardioides dubius</name>
    <dbReference type="NCBI Taxonomy" id="317019"/>
    <lineage>
        <taxon>Bacteria</taxon>
        <taxon>Bacillati</taxon>
        <taxon>Actinomycetota</taxon>
        <taxon>Actinomycetes</taxon>
        <taxon>Propionibacteriales</taxon>
        <taxon>Nocardioidaceae</taxon>
        <taxon>Nocardioides</taxon>
    </lineage>
</organism>
<reference evidence="1 2" key="1">
    <citation type="journal article" date="2019" name="Int. J. Syst. Evol. Microbiol.">
        <title>The Global Catalogue of Microorganisms (GCM) 10K type strain sequencing project: providing services to taxonomists for standard genome sequencing and annotation.</title>
        <authorList>
            <consortium name="The Broad Institute Genomics Platform"/>
            <consortium name="The Broad Institute Genome Sequencing Center for Infectious Disease"/>
            <person name="Wu L."/>
            <person name="Ma J."/>
        </authorList>
    </citation>
    <scope>NUCLEOTIDE SEQUENCE [LARGE SCALE GENOMIC DNA]</scope>
    <source>
        <strain evidence="1 2">JCM 13008</strain>
    </source>
</reference>
<gene>
    <name evidence="1" type="ORF">GCM10009668_16180</name>
</gene>
<name>A0ABN1TU66_9ACTN</name>
<accession>A0ABN1TU66</accession>
<dbReference type="RefSeq" id="WP_343993169.1">
    <property type="nucleotide sequence ID" value="NZ_BAAALG010000006.1"/>
</dbReference>
<proteinExistence type="predicted"/>
<keyword evidence="2" id="KW-1185">Reference proteome</keyword>
<protein>
    <submittedName>
        <fullName evidence="1">Uncharacterized protein</fullName>
    </submittedName>
</protein>
<dbReference type="Proteomes" id="UP001501581">
    <property type="component" value="Unassembled WGS sequence"/>
</dbReference>
<evidence type="ECO:0000313" key="2">
    <source>
        <dbReference type="Proteomes" id="UP001501581"/>
    </source>
</evidence>
<comment type="caution">
    <text evidence="1">The sequence shown here is derived from an EMBL/GenBank/DDBJ whole genome shotgun (WGS) entry which is preliminary data.</text>
</comment>